<keyword evidence="2" id="KW-0418">Kinase</keyword>
<dbReference type="FunFam" id="3.30.70.270:FF:000001">
    <property type="entry name" value="Diguanylate cyclase domain protein"/>
    <property type="match status" value="1"/>
</dbReference>
<dbReference type="InterPro" id="IPR043128">
    <property type="entry name" value="Rev_trsase/Diguanyl_cyclase"/>
</dbReference>
<dbReference type="PROSITE" id="PS50887">
    <property type="entry name" value="GGDEF"/>
    <property type="match status" value="1"/>
</dbReference>
<evidence type="ECO:0000259" key="1">
    <source>
        <dbReference type="PROSITE" id="PS50887"/>
    </source>
</evidence>
<dbReference type="InterPro" id="IPR050469">
    <property type="entry name" value="Diguanylate_Cyclase"/>
</dbReference>
<dbReference type="InterPro" id="IPR000160">
    <property type="entry name" value="GGDEF_dom"/>
</dbReference>
<dbReference type="InterPro" id="IPR029016">
    <property type="entry name" value="GAF-like_dom_sf"/>
</dbReference>
<dbReference type="SUPFAM" id="SSF55073">
    <property type="entry name" value="Nucleotide cyclase"/>
    <property type="match status" value="1"/>
</dbReference>
<feature type="domain" description="GGDEF" evidence="1">
    <location>
        <begin position="453"/>
        <end position="581"/>
    </location>
</feature>
<name>I2C8Z7_BACAY</name>
<protein>
    <submittedName>
        <fullName evidence="2">Sensor histidine kinase</fullName>
    </submittedName>
</protein>
<dbReference type="Gene3D" id="3.30.450.40">
    <property type="match status" value="2"/>
</dbReference>
<evidence type="ECO:0000313" key="3">
    <source>
        <dbReference type="Proteomes" id="UP000002878"/>
    </source>
</evidence>
<dbReference type="HOGENOM" id="CLU_021081_2_0_9"/>
<dbReference type="GO" id="GO:1902201">
    <property type="term" value="P:negative regulation of bacterial-type flagellum-dependent cell motility"/>
    <property type="evidence" value="ECO:0007669"/>
    <property type="project" value="TreeGrafter"/>
</dbReference>
<dbReference type="EMBL" id="CP003332">
    <property type="protein sequence ID" value="AFJ63121.1"/>
    <property type="molecule type" value="Genomic_DNA"/>
</dbReference>
<evidence type="ECO:0000313" key="2">
    <source>
        <dbReference type="EMBL" id="AFJ63121.1"/>
    </source>
</evidence>
<dbReference type="NCBIfam" id="TIGR00254">
    <property type="entry name" value="GGDEF"/>
    <property type="match status" value="1"/>
</dbReference>
<reference evidence="2 3" key="1">
    <citation type="journal article" date="2012" name="J. Biotechnol.">
        <title>Genome sequence of the plant growth promoting strain Bacillus amyloliquefaciens subsp. plantarum B9601-Y2 and expression of mersacidin and other secondary metabolites.</title>
        <authorList>
            <person name="He P."/>
            <person name="Hao K."/>
            <person name="Blom J."/>
            <person name="Ruckert C."/>
            <person name="Vater J."/>
            <person name="Mao Z."/>
            <person name="Wu Y."/>
            <person name="Hou M."/>
            <person name="He P."/>
            <person name="He Y."/>
            <person name="Borriss R."/>
        </authorList>
    </citation>
    <scope>NUCLEOTIDE SEQUENCE [LARGE SCALE GENOMIC DNA]</scope>
    <source>
        <strain evidence="2">Y2</strain>
    </source>
</reference>
<gene>
    <name evidence="2" type="primary">pleD1</name>
    <name evidence="2" type="ORF">MUS_3237</name>
</gene>
<dbReference type="InterPro" id="IPR029787">
    <property type="entry name" value="Nucleotide_cyclase"/>
</dbReference>
<dbReference type="GO" id="GO:0016301">
    <property type="term" value="F:kinase activity"/>
    <property type="evidence" value="ECO:0007669"/>
    <property type="project" value="UniProtKB-KW"/>
</dbReference>
<dbReference type="CDD" id="cd01949">
    <property type="entry name" value="GGDEF"/>
    <property type="match status" value="1"/>
</dbReference>
<dbReference type="GO" id="GO:0043709">
    <property type="term" value="P:cell adhesion involved in single-species biofilm formation"/>
    <property type="evidence" value="ECO:0007669"/>
    <property type="project" value="TreeGrafter"/>
</dbReference>
<dbReference type="GO" id="GO:0052621">
    <property type="term" value="F:diguanylate cyclase activity"/>
    <property type="evidence" value="ECO:0007669"/>
    <property type="project" value="TreeGrafter"/>
</dbReference>
<dbReference type="KEGG" id="bqy:MUS_3237"/>
<keyword evidence="2" id="KW-0808">Transferase</keyword>
<organism evidence="2 3">
    <name type="scientific">Bacillus amyloliquefaciens (strain Y2)</name>
    <name type="common">Bacillus amyloliquefaciens subsp. plantarum (strain B9601-Y2)</name>
    <dbReference type="NCBI Taxonomy" id="1155777"/>
    <lineage>
        <taxon>Bacteria</taxon>
        <taxon>Bacillati</taxon>
        <taxon>Bacillota</taxon>
        <taxon>Bacilli</taxon>
        <taxon>Bacillales</taxon>
        <taxon>Bacillaceae</taxon>
        <taxon>Bacillus</taxon>
        <taxon>Bacillus amyloliquefaciens group</taxon>
    </lineage>
</organism>
<dbReference type="PANTHER" id="PTHR45138">
    <property type="entry name" value="REGULATORY COMPONENTS OF SENSORY TRANSDUCTION SYSTEM"/>
    <property type="match status" value="1"/>
</dbReference>
<dbReference type="SUPFAM" id="SSF55781">
    <property type="entry name" value="GAF domain-like"/>
    <property type="match status" value="2"/>
</dbReference>
<dbReference type="Pfam" id="PF00990">
    <property type="entry name" value="GGDEF"/>
    <property type="match status" value="1"/>
</dbReference>
<dbReference type="GO" id="GO:0005886">
    <property type="term" value="C:plasma membrane"/>
    <property type="evidence" value="ECO:0007669"/>
    <property type="project" value="TreeGrafter"/>
</dbReference>
<dbReference type="Proteomes" id="UP000002878">
    <property type="component" value="Chromosome"/>
</dbReference>
<dbReference type="AlphaFoldDB" id="I2C8Z7"/>
<dbReference type="Gene3D" id="3.30.70.270">
    <property type="match status" value="1"/>
</dbReference>
<dbReference type="PANTHER" id="PTHR45138:SF9">
    <property type="entry name" value="DIGUANYLATE CYCLASE DGCM-RELATED"/>
    <property type="match status" value="1"/>
</dbReference>
<dbReference type="SMART" id="SM00267">
    <property type="entry name" value="GGDEF"/>
    <property type="match status" value="1"/>
</dbReference>
<sequence>MIKMKKQTIDEVTAFHQKMLSFFLTKSESVSLSDSLLWLASALESCFTSLSLTLSPAESTRFTIKTEDEPHYAPLKESDGRFMIRNQTSGRSFYLCSEGGLPIPESLPEIVTQFINQSVRQSGLFDKTKHQRKIHRMTEMFHSLLDQNEVLEKLQASLSTAFRSFRFSLFITQDQDTDRQLPAKELHMEGKDADPSALKVYLSGRLLRKGRSSAYLPIKGQQGTYGVLKTEGLQDAVLSCSTLSEMLLLAGAAGKAFENAQLYEQSKKSIANLELINETSRQLNQRLRLTDTMRELAAIMTQSFHAEEVAFFHIDHFETQNLLPGHTAFFKTERANPYISIVKEKLFEGEKGVFIGSGKTVFGENGYGSLMAVPMIENDTVFGFAILLKKDLYAFTFEMYKLFQALIHHATLAVTNSMLRDRLEHLVQTDQLTELYSRTYLDEKIQYSMKIHKRGVFILVDIDNFKNINDTYGHQTGDSILIQVASVMKNHIREHDVAARWGGEELAVYLPNINVSSGERIAKRLVRAIRENTEPRVTISCGVSCWSKSGPMPLKLLVQQADEALYIAKRNGKNRLIIHQNSTTT</sequence>
<accession>I2C8Z7</accession>
<proteinExistence type="predicted"/>
<dbReference type="PATRIC" id="fig|1126211.3.peg.3081"/>